<comment type="caution">
    <text evidence="1">The sequence shown here is derived from an EMBL/GenBank/DDBJ whole genome shotgun (WGS) entry which is preliminary data.</text>
</comment>
<accession>A0ACB5TZ79</accession>
<evidence type="ECO:0000313" key="2">
    <source>
        <dbReference type="Proteomes" id="UP001165064"/>
    </source>
</evidence>
<dbReference type="Proteomes" id="UP001165064">
    <property type="component" value="Unassembled WGS sequence"/>
</dbReference>
<organism evidence="1 2">
    <name type="scientific">Ambrosiozyma monospora</name>
    <name type="common">Yeast</name>
    <name type="synonym">Endomycopsis monosporus</name>
    <dbReference type="NCBI Taxonomy" id="43982"/>
    <lineage>
        <taxon>Eukaryota</taxon>
        <taxon>Fungi</taxon>
        <taxon>Dikarya</taxon>
        <taxon>Ascomycota</taxon>
        <taxon>Saccharomycotina</taxon>
        <taxon>Pichiomycetes</taxon>
        <taxon>Pichiales</taxon>
        <taxon>Pichiaceae</taxon>
        <taxon>Ambrosiozyma</taxon>
    </lineage>
</organism>
<proteinExistence type="predicted"/>
<keyword evidence="2" id="KW-1185">Reference proteome</keyword>
<name>A0ACB5TZ79_AMBMO</name>
<sequence length="105" mass="11538">MKLLSNLALLSLSLSLVSATPLPLQNVLELNLDATESEFAAPAKKPLVDSDALQALITEDDLRTGSEALWNISQFTSWVVTIMSLFNHLKPSWVKFTTTKPPLMV</sequence>
<gene>
    <name evidence="1" type="ORF">Amon02_001035100</name>
</gene>
<reference evidence="1" key="1">
    <citation type="submission" date="2023-04" db="EMBL/GenBank/DDBJ databases">
        <title>Ambrosiozyma monospora NBRC 10751.</title>
        <authorList>
            <person name="Ichikawa N."/>
            <person name="Sato H."/>
            <person name="Tonouchi N."/>
        </authorList>
    </citation>
    <scope>NUCLEOTIDE SEQUENCE</scope>
    <source>
        <strain evidence="1">NBRC 10751</strain>
    </source>
</reference>
<dbReference type="EMBL" id="BSXS01010278">
    <property type="protein sequence ID" value="GME97877.1"/>
    <property type="molecule type" value="Genomic_DNA"/>
</dbReference>
<evidence type="ECO:0000313" key="1">
    <source>
        <dbReference type="EMBL" id="GME97877.1"/>
    </source>
</evidence>
<protein>
    <submittedName>
        <fullName evidence="1">Unnamed protein product</fullName>
    </submittedName>
</protein>